<gene>
    <name evidence="4" type="ORF">N2K84_04550</name>
</gene>
<evidence type="ECO:0000259" key="3">
    <source>
        <dbReference type="Pfam" id="PF01648"/>
    </source>
</evidence>
<evidence type="ECO:0000256" key="1">
    <source>
        <dbReference type="ARBA" id="ARBA00010990"/>
    </source>
</evidence>
<accession>A0AA41Y9Z3</accession>
<dbReference type="Pfam" id="PF01648">
    <property type="entry name" value="ACPS"/>
    <property type="match status" value="1"/>
</dbReference>
<dbReference type="AlphaFoldDB" id="A0AA41Y9Z3"/>
<dbReference type="SUPFAM" id="SSF56214">
    <property type="entry name" value="4'-phosphopantetheinyl transferase"/>
    <property type="match status" value="2"/>
</dbReference>
<dbReference type="PANTHER" id="PTHR12215">
    <property type="entry name" value="PHOSPHOPANTETHEINE TRANSFERASE"/>
    <property type="match status" value="1"/>
</dbReference>
<evidence type="ECO:0000256" key="2">
    <source>
        <dbReference type="ARBA" id="ARBA00022679"/>
    </source>
</evidence>
<sequence>MPLLEKISVFDGLLLIWELTETPEELRILIPEALSDKAFSLLTNPKRRKEWLAVRLLLREVECSPAHISYTEIGRPQIEHEHFHQISISHSDKLAGVFLHPSKTIGLDIENADRDFVRVEKKYLSPKEMELARTIPNGHGLFWGIKEAAYKAAGIPGIHFARQIQVGISDEKQLSATLTADKTQNFRVHQFQFNRQLIVCLIDDNRNNPRTKK</sequence>
<comment type="caution">
    <text evidence="4">The sequence shown here is derived from an EMBL/GenBank/DDBJ whole genome shotgun (WGS) entry which is preliminary data.</text>
</comment>
<dbReference type="GO" id="GO:0008897">
    <property type="term" value="F:holo-[acyl-carrier-protein] synthase activity"/>
    <property type="evidence" value="ECO:0007669"/>
    <property type="project" value="InterPro"/>
</dbReference>
<dbReference type="RefSeq" id="WP_282590599.1">
    <property type="nucleotide sequence ID" value="NZ_JAPAAF010000004.1"/>
</dbReference>
<dbReference type="Gene3D" id="3.90.470.20">
    <property type="entry name" value="4'-phosphopantetheinyl transferase domain"/>
    <property type="match status" value="1"/>
</dbReference>
<dbReference type="GO" id="GO:0019878">
    <property type="term" value="P:lysine biosynthetic process via aminoadipic acid"/>
    <property type="evidence" value="ECO:0007669"/>
    <property type="project" value="TreeGrafter"/>
</dbReference>
<dbReference type="InterPro" id="IPR008278">
    <property type="entry name" value="4-PPantetheinyl_Trfase_dom"/>
</dbReference>
<dbReference type="Proteomes" id="UP001163821">
    <property type="component" value="Unassembled WGS sequence"/>
</dbReference>
<dbReference type="GO" id="GO:0005829">
    <property type="term" value="C:cytosol"/>
    <property type="evidence" value="ECO:0007669"/>
    <property type="project" value="TreeGrafter"/>
</dbReference>
<dbReference type="GO" id="GO:0000287">
    <property type="term" value="F:magnesium ion binding"/>
    <property type="evidence" value="ECO:0007669"/>
    <property type="project" value="InterPro"/>
</dbReference>
<keyword evidence="5" id="KW-1185">Reference proteome</keyword>
<feature type="domain" description="4'-phosphopantetheinyl transferase" evidence="3">
    <location>
        <begin position="105"/>
        <end position="183"/>
    </location>
</feature>
<dbReference type="InterPro" id="IPR050559">
    <property type="entry name" value="P-Pant_transferase_sf"/>
</dbReference>
<organism evidence="4 5">
    <name type="scientific">Gaoshiqia sediminis</name>
    <dbReference type="NCBI Taxonomy" id="2986998"/>
    <lineage>
        <taxon>Bacteria</taxon>
        <taxon>Pseudomonadati</taxon>
        <taxon>Bacteroidota</taxon>
        <taxon>Bacteroidia</taxon>
        <taxon>Marinilabiliales</taxon>
        <taxon>Prolixibacteraceae</taxon>
        <taxon>Gaoshiqia</taxon>
    </lineage>
</organism>
<reference evidence="4" key="1">
    <citation type="submission" date="2022-10" db="EMBL/GenBank/DDBJ databases">
        <title>Gaoshiqiia sediminis gen. nov., sp. nov., isolated from coastal sediment.</title>
        <authorList>
            <person name="Yu W.X."/>
            <person name="Mu D.S."/>
            <person name="Du J.Z."/>
            <person name="Liang Y.Q."/>
        </authorList>
    </citation>
    <scope>NUCLEOTIDE SEQUENCE</scope>
    <source>
        <strain evidence="4">A06</strain>
    </source>
</reference>
<proteinExistence type="inferred from homology"/>
<dbReference type="EMBL" id="JAPAAF010000004">
    <property type="protein sequence ID" value="MCW0481990.1"/>
    <property type="molecule type" value="Genomic_DNA"/>
</dbReference>
<comment type="similarity">
    <text evidence="1">Belongs to the P-Pant transferase superfamily. Gsp/Sfp/HetI/AcpT family.</text>
</comment>
<dbReference type="PANTHER" id="PTHR12215:SF10">
    <property type="entry name" value="L-AMINOADIPATE-SEMIALDEHYDE DEHYDROGENASE-PHOSPHOPANTETHEINYL TRANSFERASE"/>
    <property type="match status" value="1"/>
</dbReference>
<name>A0AA41Y9Z3_9BACT</name>
<evidence type="ECO:0000313" key="5">
    <source>
        <dbReference type="Proteomes" id="UP001163821"/>
    </source>
</evidence>
<keyword evidence="2 4" id="KW-0808">Transferase</keyword>
<protein>
    <submittedName>
        <fullName evidence="4">4'-phosphopantetheinyl transferase superfamily protein</fullName>
    </submittedName>
</protein>
<dbReference type="InterPro" id="IPR037143">
    <property type="entry name" value="4-PPantetheinyl_Trfase_dom_sf"/>
</dbReference>
<evidence type="ECO:0000313" key="4">
    <source>
        <dbReference type="EMBL" id="MCW0481990.1"/>
    </source>
</evidence>